<dbReference type="AlphaFoldDB" id="Q5MGD4"/>
<feature type="signal peptide" evidence="1">
    <location>
        <begin position="1"/>
        <end position="16"/>
    </location>
</feature>
<reference evidence="2" key="1">
    <citation type="journal article" date="2005" name="Gene">
        <title>A catalog for the transcripts from the venomous structures of the caterpillar Lonomia obliqua: identification of the proteins potentially involved in the coagulation disorder and hemorrhagic syndrome.</title>
        <authorList>
            <person name="Veiga A.B.G."/>
            <person name="Ribeiro J.M.C."/>
            <person name="Guimaraes J.A."/>
            <person name="Francischetti I.M.B."/>
        </authorList>
    </citation>
    <scope>NUCLEOTIDE SEQUENCE</scope>
    <source>
        <tissue evidence="2">Spicule</tissue>
    </source>
</reference>
<dbReference type="InterPro" id="IPR036682">
    <property type="entry name" value="OS_D_A10/PebIII_sf"/>
</dbReference>
<evidence type="ECO:0000256" key="1">
    <source>
        <dbReference type="SAM" id="SignalP"/>
    </source>
</evidence>
<dbReference type="PANTHER" id="PTHR11257:SF12">
    <property type="entry name" value="EJACULATORY BULB-SPECIFIC PROTEIN 3-RELATED"/>
    <property type="match status" value="1"/>
</dbReference>
<dbReference type="PANTHER" id="PTHR11257">
    <property type="entry name" value="CHEMOSENSORY PROTEIN-RELATED"/>
    <property type="match status" value="1"/>
</dbReference>
<dbReference type="InterPro" id="IPR005055">
    <property type="entry name" value="A10/PebIII"/>
</dbReference>
<dbReference type="Pfam" id="PF03392">
    <property type="entry name" value="OS-D"/>
    <property type="match status" value="1"/>
</dbReference>
<dbReference type="Gene3D" id="1.10.2080.10">
    <property type="entry name" value="Insect odorant-binding protein A10/Ejaculatory bulb-specific protein 3"/>
    <property type="match status" value="1"/>
</dbReference>
<evidence type="ECO:0000313" key="2">
    <source>
        <dbReference type="EMBL" id="AAV91466.1"/>
    </source>
</evidence>
<protein>
    <submittedName>
        <fullName evidence="2">Sensory protein 1</fullName>
    </submittedName>
</protein>
<sequence length="127" mass="14492">MKCFIALAFMLVAVSASEQYTNKYDNTNLDEILGNDRLFNAHMECIMGEGKCTPEGRELKEHIGESLENECEKCTDDQKKGAKKAIDYIIKHRPEAWKRLTDKFDPSGKYKQQYEERAKAEGIALPA</sequence>
<feature type="chain" id="PRO_5004260025" evidence="1">
    <location>
        <begin position="17"/>
        <end position="127"/>
    </location>
</feature>
<organism evidence="2">
    <name type="scientific">Lonomia obliqua</name>
    <name type="common">Moth</name>
    <dbReference type="NCBI Taxonomy" id="304329"/>
    <lineage>
        <taxon>Eukaryota</taxon>
        <taxon>Metazoa</taxon>
        <taxon>Ecdysozoa</taxon>
        <taxon>Arthropoda</taxon>
        <taxon>Hexapoda</taxon>
        <taxon>Insecta</taxon>
        <taxon>Pterygota</taxon>
        <taxon>Neoptera</taxon>
        <taxon>Endopterygota</taxon>
        <taxon>Lepidoptera</taxon>
        <taxon>Glossata</taxon>
        <taxon>Ditrysia</taxon>
        <taxon>Bombycoidea</taxon>
        <taxon>Saturniidae</taxon>
        <taxon>Hemileucinae</taxon>
        <taxon>Lonomia</taxon>
    </lineage>
</organism>
<keyword evidence="1" id="KW-0732">Signal</keyword>
<accession>Q5MGD4</accession>
<dbReference type="SUPFAM" id="SSF100910">
    <property type="entry name" value="Chemosensory protein Csp2"/>
    <property type="match status" value="1"/>
</dbReference>
<proteinExistence type="evidence at transcript level"/>
<name>Q5MGD4_LONON</name>
<dbReference type="EMBL" id="AY829852">
    <property type="protein sequence ID" value="AAV91466.1"/>
    <property type="molecule type" value="mRNA"/>
</dbReference>